<reference evidence="2" key="2">
    <citation type="journal article" date="2024" name="Plant">
        <title>Genomic evolution and insights into agronomic trait innovations of Sesamum species.</title>
        <authorList>
            <person name="Miao H."/>
            <person name="Wang L."/>
            <person name="Qu L."/>
            <person name="Liu H."/>
            <person name="Sun Y."/>
            <person name="Le M."/>
            <person name="Wang Q."/>
            <person name="Wei S."/>
            <person name="Zheng Y."/>
            <person name="Lin W."/>
            <person name="Duan Y."/>
            <person name="Cao H."/>
            <person name="Xiong S."/>
            <person name="Wang X."/>
            <person name="Wei L."/>
            <person name="Li C."/>
            <person name="Ma Q."/>
            <person name="Ju M."/>
            <person name="Zhao R."/>
            <person name="Li G."/>
            <person name="Mu C."/>
            <person name="Tian Q."/>
            <person name="Mei H."/>
            <person name="Zhang T."/>
            <person name="Gao T."/>
            <person name="Zhang H."/>
        </authorList>
    </citation>
    <scope>NUCLEOTIDE SEQUENCE</scope>
    <source>
        <strain evidence="2">G02</strain>
    </source>
</reference>
<gene>
    <name evidence="2" type="ORF">Sradi_1447100</name>
</gene>
<comment type="caution">
    <text evidence="2">The sequence shown here is derived from an EMBL/GenBank/DDBJ whole genome shotgun (WGS) entry which is preliminary data.</text>
</comment>
<protein>
    <submittedName>
        <fullName evidence="2">Uncharacterized protein</fullName>
    </submittedName>
</protein>
<evidence type="ECO:0000313" key="2">
    <source>
        <dbReference type="EMBL" id="KAL0412454.1"/>
    </source>
</evidence>
<reference evidence="2" key="1">
    <citation type="submission" date="2020-06" db="EMBL/GenBank/DDBJ databases">
        <authorList>
            <person name="Li T."/>
            <person name="Hu X."/>
            <person name="Zhang T."/>
            <person name="Song X."/>
            <person name="Zhang H."/>
            <person name="Dai N."/>
            <person name="Sheng W."/>
            <person name="Hou X."/>
            <person name="Wei L."/>
        </authorList>
    </citation>
    <scope>NUCLEOTIDE SEQUENCE</scope>
    <source>
        <strain evidence="2">G02</strain>
        <tissue evidence="2">Leaf</tissue>
    </source>
</reference>
<proteinExistence type="predicted"/>
<organism evidence="2">
    <name type="scientific">Sesamum radiatum</name>
    <name type="common">Black benniseed</name>
    <dbReference type="NCBI Taxonomy" id="300843"/>
    <lineage>
        <taxon>Eukaryota</taxon>
        <taxon>Viridiplantae</taxon>
        <taxon>Streptophyta</taxon>
        <taxon>Embryophyta</taxon>
        <taxon>Tracheophyta</taxon>
        <taxon>Spermatophyta</taxon>
        <taxon>Magnoliopsida</taxon>
        <taxon>eudicotyledons</taxon>
        <taxon>Gunneridae</taxon>
        <taxon>Pentapetalae</taxon>
        <taxon>asterids</taxon>
        <taxon>lamiids</taxon>
        <taxon>Lamiales</taxon>
        <taxon>Pedaliaceae</taxon>
        <taxon>Sesamum</taxon>
    </lineage>
</organism>
<dbReference type="EMBL" id="JACGWJ010000006">
    <property type="protein sequence ID" value="KAL0412454.1"/>
    <property type="molecule type" value="Genomic_DNA"/>
</dbReference>
<sequence length="90" mass="9846">MLRVWRRITASVTMSGGGSSLAEQHEVFDDLSSWELVDAPLSDEEDIYSFDGDDVIPEYTAPVEYEEEVEDAGESGGPLDGVNISGKTFK</sequence>
<name>A0AAW2U675_SESRA</name>
<accession>A0AAW2U675</accession>
<evidence type="ECO:0000256" key="1">
    <source>
        <dbReference type="SAM" id="MobiDB-lite"/>
    </source>
</evidence>
<feature type="region of interest" description="Disordered" evidence="1">
    <location>
        <begin position="67"/>
        <end position="90"/>
    </location>
</feature>
<dbReference type="AlphaFoldDB" id="A0AAW2U675"/>